<name>A0A8H4M5R0_9EURO</name>
<protein>
    <submittedName>
        <fullName evidence="2">Uncharacterized protein</fullName>
    </submittedName>
</protein>
<feature type="region of interest" description="Disordered" evidence="1">
    <location>
        <begin position="46"/>
        <end position="66"/>
    </location>
</feature>
<evidence type="ECO:0000313" key="2">
    <source>
        <dbReference type="EMBL" id="KAF4230835.1"/>
    </source>
</evidence>
<dbReference type="Proteomes" id="UP000653565">
    <property type="component" value="Unassembled WGS sequence"/>
</dbReference>
<feature type="region of interest" description="Disordered" evidence="1">
    <location>
        <begin position="1"/>
        <end position="29"/>
    </location>
</feature>
<reference evidence="2" key="1">
    <citation type="journal article" date="2020" name="bioRxiv">
        <title>Genomic and phenotypic heterogeneity of clinical isolates of the human pathogens Aspergillus fumigatus, Aspergillus lentulus and Aspergillus fumigatiaffinis.</title>
        <authorList>
            <person name="dos Santos R.A.C."/>
            <person name="Steenwyk J.L."/>
            <person name="Rivero-Menendez O."/>
            <person name="Mead M.E."/>
            <person name="Silva L.P."/>
            <person name="Bastos R.W."/>
            <person name="Alastruey-Izquierdo A."/>
            <person name="Goldman G.H."/>
            <person name="Rokas A."/>
        </authorList>
    </citation>
    <scope>NUCLEOTIDE SEQUENCE</scope>
    <source>
        <strain evidence="2">CNM-CM6805</strain>
    </source>
</reference>
<comment type="caution">
    <text evidence="2">The sequence shown here is derived from an EMBL/GenBank/DDBJ whole genome shotgun (WGS) entry which is preliminary data.</text>
</comment>
<feature type="compositionally biased region" description="Basic and acidic residues" evidence="1">
    <location>
        <begin position="57"/>
        <end position="66"/>
    </location>
</feature>
<proteinExistence type="predicted"/>
<evidence type="ECO:0000313" key="3">
    <source>
        <dbReference type="Proteomes" id="UP000653565"/>
    </source>
</evidence>
<keyword evidence="3" id="KW-1185">Reference proteome</keyword>
<gene>
    <name evidence="2" type="ORF">CNMCM6805_000526</name>
</gene>
<reference evidence="2" key="2">
    <citation type="submission" date="2020-04" db="EMBL/GenBank/DDBJ databases">
        <authorList>
            <person name="Santos R.A.C."/>
            <person name="Steenwyk J.L."/>
            <person name="Rivero-Menendez O."/>
            <person name="Mead M.E."/>
            <person name="Silva L.P."/>
            <person name="Bastos R.W."/>
            <person name="Alastruey-Izquierdo A."/>
            <person name="Goldman G.H."/>
            <person name="Rokas A."/>
        </authorList>
    </citation>
    <scope>NUCLEOTIDE SEQUENCE</scope>
    <source>
        <strain evidence="2">CNM-CM6805</strain>
    </source>
</reference>
<sequence length="66" mass="6814">MLAGVAILATAPRPGPTSASPGRFGGSGTQCVRRGRLLLSAPLYLLGGRRRGRGKKPKEGKGEAKK</sequence>
<evidence type="ECO:0000256" key="1">
    <source>
        <dbReference type="SAM" id="MobiDB-lite"/>
    </source>
</evidence>
<dbReference type="AlphaFoldDB" id="A0A8H4M5R0"/>
<accession>A0A8H4M5R0</accession>
<dbReference type="EMBL" id="JAAAPX010000111">
    <property type="protein sequence ID" value="KAF4230835.1"/>
    <property type="molecule type" value="Genomic_DNA"/>
</dbReference>
<organism evidence="2 3">
    <name type="scientific">Aspergillus fumigatiaffinis</name>
    <dbReference type="NCBI Taxonomy" id="340414"/>
    <lineage>
        <taxon>Eukaryota</taxon>
        <taxon>Fungi</taxon>
        <taxon>Dikarya</taxon>
        <taxon>Ascomycota</taxon>
        <taxon>Pezizomycotina</taxon>
        <taxon>Eurotiomycetes</taxon>
        <taxon>Eurotiomycetidae</taxon>
        <taxon>Eurotiales</taxon>
        <taxon>Aspergillaceae</taxon>
        <taxon>Aspergillus</taxon>
        <taxon>Aspergillus subgen. Fumigati</taxon>
    </lineage>
</organism>